<evidence type="ECO:0000313" key="6">
    <source>
        <dbReference type="EMBL" id="WAS99455.1"/>
    </source>
</evidence>
<organism evidence="6 7">
    <name type="scientific">Nannocystis punicea</name>
    <dbReference type="NCBI Taxonomy" id="2995304"/>
    <lineage>
        <taxon>Bacteria</taxon>
        <taxon>Pseudomonadati</taxon>
        <taxon>Myxococcota</taxon>
        <taxon>Polyangia</taxon>
        <taxon>Nannocystales</taxon>
        <taxon>Nannocystaceae</taxon>
        <taxon>Nannocystis</taxon>
    </lineage>
</organism>
<evidence type="ECO:0000313" key="7">
    <source>
        <dbReference type="Proteomes" id="UP001164459"/>
    </source>
</evidence>
<dbReference type="RefSeq" id="WP_269041815.1">
    <property type="nucleotide sequence ID" value="NZ_CP114040.1"/>
</dbReference>
<reference evidence="6" key="1">
    <citation type="submission" date="2022-11" db="EMBL/GenBank/DDBJ databases">
        <title>Minimal conservation of predation-associated metabolite biosynthetic gene clusters underscores biosynthetic potential of Myxococcota including descriptions for ten novel species: Archangium lansinium sp. nov., Myxococcus landrumus sp. nov., Nannocystis bai.</title>
        <authorList>
            <person name="Ahearne A."/>
            <person name="Stevens C."/>
            <person name="Dowd S."/>
        </authorList>
    </citation>
    <scope>NUCLEOTIDE SEQUENCE</scope>
    <source>
        <strain evidence="6">Fl3</strain>
    </source>
</reference>
<dbReference type="PANTHER" id="PTHR11104:SF0">
    <property type="entry name" value="SPBETA PROPHAGE-DERIVED AMINOGLYCOSIDE N(3')-ACETYLTRANSFERASE-LIKE PROTEIN YOKD"/>
    <property type="match status" value="1"/>
</dbReference>
<evidence type="ECO:0000256" key="1">
    <source>
        <dbReference type="ARBA" id="ARBA00006383"/>
    </source>
</evidence>
<keyword evidence="7" id="KW-1185">Reference proteome</keyword>
<evidence type="ECO:0000256" key="3">
    <source>
        <dbReference type="ARBA" id="ARBA00022679"/>
    </source>
</evidence>
<keyword evidence="5" id="KW-0046">Antibiotic resistance</keyword>
<evidence type="ECO:0000256" key="2">
    <source>
        <dbReference type="ARBA" id="ARBA00012882"/>
    </source>
</evidence>
<evidence type="ECO:0000256" key="4">
    <source>
        <dbReference type="ARBA" id="ARBA00023315"/>
    </source>
</evidence>
<gene>
    <name evidence="6" type="primary">aac(3)</name>
    <name evidence="6" type="ORF">O0S08_25295</name>
</gene>
<dbReference type="PANTHER" id="PTHR11104">
    <property type="entry name" value="AMINOGLYCOSIDE N3-ACETYLTRANSFERASE"/>
    <property type="match status" value="1"/>
</dbReference>
<proteinExistence type="inferred from homology"/>
<dbReference type="EC" id="2.3.1.-" evidence="5"/>
<protein>
    <recommendedName>
        <fullName evidence="2 5">Aminoglycoside N(3)-acetyltransferase</fullName>
        <ecNumber evidence="5">2.3.1.-</ecNumber>
    </recommendedName>
</protein>
<dbReference type="InterPro" id="IPR003679">
    <property type="entry name" value="Amioglycoside_AcTrfase"/>
</dbReference>
<sequence>MNLACPRITQEMLVRDCAALGVVPGDTVMVHASLRAAGSLLGGPDTLIAAILAAVGEVGTMMVYLGCPSPYDDIGRGLHPPEDERFIEEHCPPFDPSLTRASRDFGVLAEFFRGHPKVRCSANVGMRMGAAGALAEFLTRDHAPNYGLGEGSPLARLCEVGGKVLLVGSDLDQVTLLHYAEALAPIPDKRVARVRVPVLRDGARVWLDVEEFDSMNGIKDWPDRLFGAIVERFLAAGLARSGPIGAAASHLLPARALVDFAVPIMAATAAELDAR</sequence>
<dbReference type="Proteomes" id="UP001164459">
    <property type="component" value="Chromosome"/>
</dbReference>
<accession>A0ABY7HKA1</accession>
<dbReference type="NCBIfam" id="NF033082">
    <property type="entry name" value="AAC_3"/>
    <property type="match status" value="1"/>
</dbReference>
<evidence type="ECO:0000256" key="5">
    <source>
        <dbReference type="RuleBase" id="RU365031"/>
    </source>
</evidence>
<keyword evidence="3 5" id="KW-0808">Transferase</keyword>
<dbReference type="SUPFAM" id="SSF110710">
    <property type="entry name" value="TTHA0583/YokD-like"/>
    <property type="match status" value="1"/>
</dbReference>
<comment type="catalytic activity">
    <reaction evidence="5">
        <text>a 2-deoxystreptamine antibiotic + acetyl-CoA = an N(3)-acetyl-2-deoxystreptamine antibiotic + CoA + H(+)</text>
        <dbReference type="Rhea" id="RHEA:12665"/>
        <dbReference type="ChEBI" id="CHEBI:15378"/>
        <dbReference type="ChEBI" id="CHEBI:57287"/>
        <dbReference type="ChEBI" id="CHEBI:57288"/>
        <dbReference type="ChEBI" id="CHEBI:57921"/>
        <dbReference type="ChEBI" id="CHEBI:77452"/>
        <dbReference type="EC" id="2.3.1.81"/>
    </reaction>
</comment>
<dbReference type="EMBL" id="CP114040">
    <property type="protein sequence ID" value="WAS99455.1"/>
    <property type="molecule type" value="Genomic_DNA"/>
</dbReference>
<dbReference type="InterPro" id="IPR028345">
    <property type="entry name" value="Antibiotic_NAT-like"/>
</dbReference>
<keyword evidence="4 5" id="KW-0012">Acyltransferase</keyword>
<dbReference type="Pfam" id="PF02522">
    <property type="entry name" value="Antibiotic_NAT"/>
    <property type="match status" value="1"/>
</dbReference>
<name>A0ABY7HKA1_9BACT</name>
<comment type="similarity">
    <text evidence="1 5">Belongs to the antibiotic N-acetyltransferase family.</text>
</comment>